<organism evidence="1 2">
    <name type="scientific">Acanthochromis polyacanthus</name>
    <name type="common">spiny chromis</name>
    <dbReference type="NCBI Taxonomy" id="80966"/>
    <lineage>
        <taxon>Eukaryota</taxon>
        <taxon>Metazoa</taxon>
        <taxon>Chordata</taxon>
        <taxon>Craniata</taxon>
        <taxon>Vertebrata</taxon>
        <taxon>Euteleostomi</taxon>
        <taxon>Actinopterygii</taxon>
        <taxon>Neopterygii</taxon>
        <taxon>Teleostei</taxon>
        <taxon>Neoteleostei</taxon>
        <taxon>Acanthomorphata</taxon>
        <taxon>Ovalentaria</taxon>
        <taxon>Pomacentridae</taxon>
        <taxon>Acanthochromis</taxon>
    </lineage>
</organism>
<dbReference type="STRING" id="80966.ENSAPOP00000017166"/>
<accession>A0A3Q1FH31</accession>
<keyword evidence="2" id="KW-1185">Reference proteome</keyword>
<protein>
    <submittedName>
        <fullName evidence="1">Uncharacterized protein</fullName>
    </submittedName>
</protein>
<dbReference type="AlphaFoldDB" id="A0A3Q1FH31"/>
<reference evidence="1" key="2">
    <citation type="submission" date="2025-09" db="UniProtKB">
        <authorList>
            <consortium name="Ensembl"/>
        </authorList>
    </citation>
    <scope>IDENTIFICATION</scope>
</reference>
<dbReference type="Ensembl" id="ENSAPOT00000026358.1">
    <property type="protein sequence ID" value="ENSAPOP00000017166.1"/>
    <property type="gene ID" value="ENSAPOG00000020326.1"/>
</dbReference>
<name>A0A3Q1FH31_9TELE</name>
<reference evidence="1" key="1">
    <citation type="submission" date="2025-08" db="UniProtKB">
        <authorList>
            <consortium name="Ensembl"/>
        </authorList>
    </citation>
    <scope>IDENTIFICATION</scope>
</reference>
<sequence>DWTDYITKIPPQILERIRTDQKSLTMDPTNNEPNLTEEEYQALQELRNDTSLVIKPADKGSALVIMDRTDYVHEALHQLQDHQYYMQLQEPIYPEMTNLINKILTTLVQKKIITKKQANHIKGTDTPRPCYFYLLPKIHKPPQTWTVPYQIPAGRPIVSDCGSESYGIHPPKKPLQKND</sequence>
<proteinExistence type="predicted"/>
<dbReference type="GeneTree" id="ENSGT00940000154669"/>
<evidence type="ECO:0000313" key="2">
    <source>
        <dbReference type="Proteomes" id="UP000257200"/>
    </source>
</evidence>
<evidence type="ECO:0000313" key="1">
    <source>
        <dbReference type="Ensembl" id="ENSAPOP00000017166.1"/>
    </source>
</evidence>
<dbReference type="Proteomes" id="UP000257200">
    <property type="component" value="Unplaced"/>
</dbReference>
<dbReference type="InParanoid" id="A0A3Q1FH31"/>